<evidence type="ECO:0000256" key="2">
    <source>
        <dbReference type="ARBA" id="ARBA00022692"/>
    </source>
</evidence>
<geneLocation type="plastid" evidence="9"/>
<name>A0A4D6X0Y7_9FLOR</name>
<evidence type="ECO:0000256" key="5">
    <source>
        <dbReference type="ARBA" id="ARBA00023136"/>
    </source>
</evidence>
<keyword evidence="2 6" id="KW-0812">Transmembrane</keyword>
<evidence type="ECO:0000256" key="1">
    <source>
        <dbReference type="ARBA" id="ARBA00004141"/>
    </source>
</evidence>
<proteinExistence type="inferred from homology"/>
<dbReference type="AlphaFoldDB" id="A0A4D6X0Y7"/>
<evidence type="ECO:0000256" key="7">
    <source>
        <dbReference type="SAM" id="Phobius"/>
    </source>
</evidence>
<feature type="transmembrane region" description="Helical" evidence="7">
    <location>
        <begin position="76"/>
        <end position="98"/>
    </location>
</feature>
<protein>
    <recommendedName>
        <fullName evidence="6">Cytochrome c biogenesis protein CcsB</fullName>
    </recommendedName>
</protein>
<comment type="similarity">
    <text evidence="6">Belongs to the Ccs1/CcsB family.</text>
</comment>
<evidence type="ECO:0000256" key="3">
    <source>
        <dbReference type="ARBA" id="ARBA00022748"/>
    </source>
</evidence>
<accession>A0A4D6X0Y7</accession>
<evidence type="ECO:0000313" key="9">
    <source>
        <dbReference type="EMBL" id="QCI08478.1"/>
    </source>
</evidence>
<dbReference type="PANTHER" id="PTHR31566:SF0">
    <property type="entry name" value="CYTOCHROME C BIOGENESIS PROTEIN CCS1, CHLOROPLASTIC"/>
    <property type="match status" value="1"/>
</dbReference>
<dbReference type="EMBL" id="MK814735">
    <property type="protein sequence ID" value="QCI08478.1"/>
    <property type="molecule type" value="Genomic_DNA"/>
</dbReference>
<comment type="subcellular location">
    <subcellularLocation>
        <location evidence="6">Cellular thylakoid membrane</location>
        <topology evidence="6">Multi-pass membrane protein</topology>
    </subcellularLocation>
    <subcellularLocation>
        <location evidence="1">Membrane</location>
        <topology evidence="1">Multi-pass membrane protein</topology>
    </subcellularLocation>
</comment>
<reference evidence="9" key="2">
    <citation type="submission" date="2019-04" db="EMBL/GenBank/DDBJ databases">
        <authorList>
            <person name="Pasella M."/>
        </authorList>
    </citation>
    <scope>NUCLEOTIDE SEQUENCE</scope>
    <source>
        <strain evidence="9">PD2951</strain>
    </source>
</reference>
<evidence type="ECO:0000256" key="6">
    <source>
        <dbReference type="HAMAP-Rule" id="MF_01392"/>
    </source>
</evidence>
<dbReference type="InterPro" id="IPR007816">
    <property type="entry name" value="ResB-like_domain"/>
</dbReference>
<feature type="transmembrane region" description="Helical" evidence="7">
    <location>
        <begin position="170"/>
        <end position="192"/>
    </location>
</feature>
<feature type="domain" description="ResB-like" evidence="8">
    <location>
        <begin position="17"/>
        <end position="309"/>
    </location>
</feature>
<keyword evidence="3 6" id="KW-0201">Cytochrome c-type biogenesis</keyword>
<feature type="transmembrane region" description="Helical" evidence="7">
    <location>
        <begin position="377"/>
        <end position="397"/>
    </location>
</feature>
<reference evidence="9" key="1">
    <citation type="journal article" date="2019" name="Mol. Phylogenet. Evol.">
        <title>Morphological evolution and classification of the red algal order Ceramiales inferred using plastid phylogenomics.</title>
        <authorList>
            <person name="Diaz-Tapia P."/>
            <person name="Pasella M.M."/>
            <person name="Verbruggen H."/>
            <person name="Maggs C.A."/>
        </authorList>
    </citation>
    <scope>NUCLEOTIDE SEQUENCE</scope>
    <source>
        <strain evidence="9">PD2951</strain>
    </source>
</reference>
<keyword evidence="6" id="KW-0793">Thylakoid</keyword>
<keyword evidence="9" id="KW-0934">Plastid</keyword>
<sequence length="438" mass="51495">MFKNFVWNIVKKLANLNFAIFILFCIVFLSILGSIIEQKQGLIFYQINYPIQDNKLFYLNWKFILFLGLDNIYESWWFILIILIFIASLLTCTFAIQLPSLKYARRWKFIKTLNKNNQDNIYKNNLYINNNMYNSFINMIYSLSNSSFYIFYQGNKIYAYKGLFGRIAPIFVHFSIIITLFGSILGLFLGFIDQEIISSGELFHFKNIVKSGRLSNIPNNFLGRVNNFFVTYHSNGSIKQFFSDISILNNQGSIITNKIIAVNSPLKFNFLTFYQTDWKINGLRFHIADDYIIQKKLQEVTFNNRKCWISNLILDQDNKYVVFLFDLQNKFYIYDANTDKVISLSLNQSIYLNDIKFSIMDTLVSTGLYIKTDPGVIIVYSGFFIVMISTTVSYISYTQIWINRNNMNLSFIGSTNRAILFFEEDMNQIDSVYQKYNY</sequence>
<keyword evidence="4 6" id="KW-1133">Transmembrane helix</keyword>
<evidence type="ECO:0000259" key="8">
    <source>
        <dbReference type="Pfam" id="PF05140"/>
    </source>
</evidence>
<dbReference type="InterPro" id="IPR023494">
    <property type="entry name" value="Cyt_c_bgen_Ccs1/CcsB/ResB"/>
</dbReference>
<feature type="domain" description="ResB-like" evidence="8">
    <location>
        <begin position="333"/>
        <end position="425"/>
    </location>
</feature>
<dbReference type="PANTHER" id="PTHR31566">
    <property type="entry name" value="CYTOCHROME C BIOGENESIS PROTEIN CCS1, CHLOROPLASTIC"/>
    <property type="match status" value="1"/>
</dbReference>
<keyword evidence="5 6" id="KW-0472">Membrane</keyword>
<evidence type="ECO:0000256" key="4">
    <source>
        <dbReference type="ARBA" id="ARBA00022989"/>
    </source>
</evidence>
<feature type="transmembrane region" description="Helical" evidence="7">
    <location>
        <begin position="12"/>
        <end position="36"/>
    </location>
</feature>
<dbReference type="HAMAP" id="MF_01392">
    <property type="entry name" value="CytC_Ccs1"/>
    <property type="match status" value="1"/>
</dbReference>
<comment type="function">
    <text evidence="6">Required during biogenesis of c-type cytochromes (cytochrome c6 and cytochrome f) at the step of heme attachment.</text>
</comment>
<comment type="subunit">
    <text evidence="6">May interact with CcsA.</text>
</comment>
<dbReference type="GO" id="GO:0017004">
    <property type="term" value="P:cytochrome complex assembly"/>
    <property type="evidence" value="ECO:0007669"/>
    <property type="project" value="UniProtKB-UniRule"/>
</dbReference>
<gene>
    <name evidence="6 9" type="primary">ccs1</name>
    <name evidence="6" type="synonym">ccsB</name>
</gene>
<organism evidence="9">
    <name type="scientific">Spermothamnion repens</name>
    <dbReference type="NCBI Taxonomy" id="31383"/>
    <lineage>
        <taxon>Eukaryota</taxon>
        <taxon>Rhodophyta</taxon>
        <taxon>Florideophyceae</taxon>
        <taxon>Rhodymeniophycidae</taxon>
        <taxon>Ceramiales</taxon>
        <taxon>Ceramiaceae</taxon>
        <taxon>Spermothamnion</taxon>
    </lineage>
</organism>
<dbReference type="Pfam" id="PF05140">
    <property type="entry name" value="ResB"/>
    <property type="match status" value="2"/>
</dbReference>
<dbReference type="GO" id="GO:0042651">
    <property type="term" value="C:thylakoid membrane"/>
    <property type="evidence" value="ECO:0007669"/>
    <property type="project" value="UniProtKB-UniRule"/>
</dbReference>